<dbReference type="InterPro" id="IPR005135">
    <property type="entry name" value="Endo/exonuclease/phosphatase"/>
</dbReference>
<evidence type="ECO:0000256" key="20">
    <source>
        <dbReference type="ARBA" id="ARBA00030493"/>
    </source>
</evidence>
<comment type="cofactor">
    <cofactor evidence="2">
        <name>Mg(2+)</name>
        <dbReference type="ChEBI" id="CHEBI:18420"/>
    </cofactor>
</comment>
<organism evidence="26 27">
    <name type="scientific">Fusarium mundagurra</name>
    <dbReference type="NCBI Taxonomy" id="1567541"/>
    <lineage>
        <taxon>Eukaryota</taxon>
        <taxon>Fungi</taxon>
        <taxon>Dikarya</taxon>
        <taxon>Ascomycota</taxon>
        <taxon>Pezizomycotina</taxon>
        <taxon>Sordariomycetes</taxon>
        <taxon>Hypocreomycetidae</taxon>
        <taxon>Hypocreales</taxon>
        <taxon>Nectriaceae</taxon>
        <taxon>Fusarium</taxon>
        <taxon>Fusarium fujikuroi species complex</taxon>
    </lineage>
</organism>
<evidence type="ECO:0000256" key="14">
    <source>
        <dbReference type="ARBA" id="ARBA00022842"/>
    </source>
</evidence>
<dbReference type="SUPFAM" id="SSF52058">
    <property type="entry name" value="L domain-like"/>
    <property type="match status" value="1"/>
</dbReference>
<dbReference type="Pfam" id="PF03372">
    <property type="entry name" value="Exo_endo_phos"/>
    <property type="match status" value="1"/>
</dbReference>
<evidence type="ECO:0000259" key="25">
    <source>
        <dbReference type="Pfam" id="PF03372"/>
    </source>
</evidence>
<evidence type="ECO:0000256" key="4">
    <source>
        <dbReference type="ARBA" id="ARBA00004496"/>
    </source>
</evidence>
<dbReference type="GO" id="GO:0005634">
    <property type="term" value="C:nucleus"/>
    <property type="evidence" value="ECO:0007669"/>
    <property type="project" value="UniProtKB-SubCell"/>
</dbReference>
<evidence type="ECO:0000256" key="17">
    <source>
        <dbReference type="ARBA" id="ARBA00023163"/>
    </source>
</evidence>
<keyword evidence="15" id="KW-0694">RNA-binding</keyword>
<keyword evidence="14" id="KW-0460">Magnesium</keyword>
<dbReference type="PANTHER" id="PTHR12121">
    <property type="entry name" value="CARBON CATABOLITE REPRESSOR PROTEIN 4"/>
    <property type="match status" value="1"/>
</dbReference>
<evidence type="ECO:0000256" key="15">
    <source>
        <dbReference type="ARBA" id="ARBA00022884"/>
    </source>
</evidence>
<evidence type="ECO:0000256" key="23">
    <source>
        <dbReference type="ARBA" id="ARBA00045495"/>
    </source>
</evidence>
<evidence type="ECO:0000256" key="16">
    <source>
        <dbReference type="ARBA" id="ARBA00023015"/>
    </source>
</evidence>
<evidence type="ECO:0000256" key="18">
    <source>
        <dbReference type="ARBA" id="ARBA00023242"/>
    </source>
</evidence>
<keyword evidence="27" id="KW-1185">Reference proteome</keyword>
<dbReference type="InterPro" id="IPR036691">
    <property type="entry name" value="Endo/exonu/phosph_ase_sf"/>
</dbReference>
<evidence type="ECO:0000256" key="11">
    <source>
        <dbReference type="ARBA" id="ARBA00022737"/>
    </source>
</evidence>
<comment type="similarity">
    <text evidence="5">Belongs to the CCR4/nocturin family.</text>
</comment>
<comment type="function">
    <text evidence="23">Acts as a catalytic component of the CCR4-NOT core complex, which in the nucleus seems to be a general transcription factor, and in the cytoplasm the major mRNA deadenylase involved in mRNA turnover. Ccr4 has 3'-5' RNase activity with a strong preference for polyadenylated substrates and also low exonuclease activity towards single-stranded DNA.</text>
</comment>
<evidence type="ECO:0000256" key="12">
    <source>
        <dbReference type="ARBA" id="ARBA00022801"/>
    </source>
</evidence>
<keyword evidence="9" id="KW-0540">Nuclease</keyword>
<feature type="compositionally biased region" description="Low complexity" evidence="24">
    <location>
        <begin position="29"/>
        <end position="43"/>
    </location>
</feature>
<dbReference type="FunFam" id="3.80.10.10:FF:000447">
    <property type="entry name" value="Glucose-repressible alcohol dehydrogenase transcriptional effector"/>
    <property type="match status" value="1"/>
</dbReference>
<feature type="region of interest" description="Disordered" evidence="24">
    <location>
        <begin position="1"/>
        <end position="95"/>
    </location>
</feature>
<evidence type="ECO:0000256" key="7">
    <source>
        <dbReference type="ARBA" id="ARBA00022490"/>
    </source>
</evidence>
<dbReference type="Gene3D" id="3.80.10.10">
    <property type="entry name" value="Ribonuclease Inhibitor"/>
    <property type="match status" value="1"/>
</dbReference>
<dbReference type="InterPro" id="IPR032675">
    <property type="entry name" value="LRR_dom_sf"/>
</dbReference>
<dbReference type="PANTHER" id="PTHR12121:SF100">
    <property type="entry name" value="POLY(A)-SPECIFIC RIBONUCLEASE"/>
    <property type="match status" value="1"/>
</dbReference>
<keyword evidence="17" id="KW-0804">Transcription</keyword>
<dbReference type="GO" id="GO:0004535">
    <property type="term" value="F:poly(A)-specific ribonuclease activity"/>
    <property type="evidence" value="ECO:0007669"/>
    <property type="project" value="UniProtKB-EC"/>
</dbReference>
<dbReference type="CDD" id="cd09097">
    <property type="entry name" value="Deadenylase_CCR4"/>
    <property type="match status" value="1"/>
</dbReference>
<evidence type="ECO:0000256" key="8">
    <source>
        <dbReference type="ARBA" id="ARBA00022614"/>
    </source>
</evidence>
<dbReference type="InterPro" id="IPR001611">
    <property type="entry name" value="Leu-rich_rpt"/>
</dbReference>
<dbReference type="GO" id="GO:0046872">
    <property type="term" value="F:metal ion binding"/>
    <property type="evidence" value="ECO:0007669"/>
    <property type="project" value="UniProtKB-KW"/>
</dbReference>
<evidence type="ECO:0000256" key="24">
    <source>
        <dbReference type="SAM" id="MobiDB-lite"/>
    </source>
</evidence>
<evidence type="ECO:0000256" key="22">
    <source>
        <dbReference type="ARBA" id="ARBA00033317"/>
    </source>
</evidence>
<dbReference type="EC" id="3.1.13.4" evidence="6"/>
<dbReference type="InterPro" id="IPR050410">
    <property type="entry name" value="CCR4/nocturin_mRNA_transcr"/>
</dbReference>
<keyword evidence="13" id="KW-0269">Exonuclease</keyword>
<dbReference type="Proteomes" id="UP000544331">
    <property type="component" value="Unassembled WGS sequence"/>
</dbReference>
<evidence type="ECO:0000256" key="2">
    <source>
        <dbReference type="ARBA" id="ARBA00001946"/>
    </source>
</evidence>
<comment type="caution">
    <text evidence="26">The sequence shown here is derived from an EMBL/GenBank/DDBJ whole genome shotgun (WGS) entry which is preliminary data.</text>
</comment>
<feature type="region of interest" description="Disordered" evidence="24">
    <location>
        <begin position="130"/>
        <end position="154"/>
    </location>
</feature>
<evidence type="ECO:0000256" key="1">
    <source>
        <dbReference type="ARBA" id="ARBA00001663"/>
    </source>
</evidence>
<dbReference type="OrthoDB" id="428734at2759"/>
<keyword evidence="8" id="KW-0433">Leucine-rich repeat</keyword>
<evidence type="ECO:0000313" key="27">
    <source>
        <dbReference type="Proteomes" id="UP000544331"/>
    </source>
</evidence>
<evidence type="ECO:0000256" key="3">
    <source>
        <dbReference type="ARBA" id="ARBA00004123"/>
    </source>
</evidence>
<dbReference type="EMBL" id="JAAOAN010000257">
    <property type="protein sequence ID" value="KAF5713974.1"/>
    <property type="molecule type" value="Genomic_DNA"/>
</dbReference>
<dbReference type="SUPFAM" id="SSF56219">
    <property type="entry name" value="DNase I-like"/>
    <property type="match status" value="1"/>
</dbReference>
<accession>A0A8H5YKW3</accession>
<sequence length="1187" mass="135643">MYPQHSGQGQHARLNGAGRGIPNLLYNYQHTQHQHPSQTQHHQGLQHDHGMPNVNGLGHHSTFTPGVLSNSSPFNPNALQNGHSAGNRGQPPPNEMWQEQLRMHKDAERAHSAMTDQQQPHYYARLRASENRGIGPPPSASLRAHPDDEDDGVDRRRPLAIEKEATRQDWHNLDMSGQGLRNLAPELFKYKFLNELFIASNKLTRLPNAIGELRALRHLDASFNQIIEIPPEIGMCTYLKNLLLFNNNIQTLPNELGSLHLLEMLGIEGNPLDADVKHKIMEEGTKSLIHTLKENTPMPIPPTPRRPIVIQEDVSPSLERIKVFSWNILCDKYATPQTYGYTPTRALDWEYRKGCILEELRIRDADFLALQEVSTDAFKEDLSPELAQMDYKGVHWPKSRAKTMSEKDAQSVDGCAVFYKQSKFILLDKQLIEFATIAINRPDMKNQHDVFNRVMPKDNIAVICFFESRLTGARIILVNAHLTWDSALADVKVIQTGILMEHVTKLAEKYARWPAVKDKKMIVLPMGDDEVPVPQAEPGPSQEYRTNTEIPLLVCGDFNSTEDSSVYELMAMGRVPPDHLELSSFQYGSFTRDGIEHPFSLRDAYAHIKGTADEMPFTNYTPGFADVIDYIWYSTNTLEVVDVLGPPDPEYLKRIPAFPYWHFPADHIQIMSEFVIKGRKEKKHLPDREPDFGPGIGPTPNQPFGVIVTRHDGPASHAQLWILTGPTELGADALKVLDGSQLCRQTSASLYISRSQKSTAEIINQYGLYLGKKINESQVEFPRVDYQSNFFAVFSPSCAFTTIPATWNASASAILKSSSPQNQMSQVPNLSVITPLRFIKSLREQSPRSKYINDLVERIKSEMENGRTALLQETLTSYIHPDNMDLALTPINLFRFPFNTTMPPGNDYNNLRYRRTLTLTNSWNIIGYLTEVLSNWKRLHEFLEFADLVNQLAFVFASTNQAELYWDRMFRLYSATSEDVVPFLANMLRRRMLQARTQNPPGKKPTDLDGNPIDPVFFARVQRAFWLHEYTLRRRILNVGWINDQIPIPGDENPADILEGFLQRPSDVDVARFLGMVDSQRFVGTLVDHGIEDDHRVRLLYKRLFRWHRIVPLGIQCSAFCLPTSGERYSMQLLFQIAAVNHQSRLFWRRYDFESPFWFDEWFEKYPVSGPIENISIGTDYSRLERE</sequence>
<dbReference type="FunFam" id="3.60.10.10:FF:000037">
    <property type="entry name" value="Glucose-repressible alcohol dehydrogenase transcriptional effector"/>
    <property type="match status" value="1"/>
</dbReference>
<keyword evidence="18" id="KW-0539">Nucleus</keyword>
<feature type="compositionally biased region" description="Polar residues" evidence="24">
    <location>
        <begin position="61"/>
        <end position="84"/>
    </location>
</feature>
<keyword evidence="10" id="KW-0479">Metal-binding</keyword>
<dbReference type="Pfam" id="PF13855">
    <property type="entry name" value="LRR_8"/>
    <property type="match status" value="1"/>
</dbReference>
<evidence type="ECO:0000313" key="26">
    <source>
        <dbReference type="EMBL" id="KAF5713974.1"/>
    </source>
</evidence>
<keyword evidence="16" id="KW-0805">Transcription regulation</keyword>
<evidence type="ECO:0000256" key="5">
    <source>
        <dbReference type="ARBA" id="ARBA00010774"/>
    </source>
</evidence>
<evidence type="ECO:0000256" key="19">
    <source>
        <dbReference type="ARBA" id="ARBA00023475"/>
    </source>
</evidence>
<dbReference type="PROSITE" id="PS51450">
    <property type="entry name" value="LRR"/>
    <property type="match status" value="1"/>
</dbReference>
<gene>
    <name evidence="26" type="ORF">FMUND_7639</name>
</gene>
<reference evidence="26 27" key="1">
    <citation type="submission" date="2020-05" db="EMBL/GenBank/DDBJ databases">
        <title>Identification and distribution of gene clusters putatively required for synthesis of sphingolipid metabolism inhibitors in phylogenetically diverse species of the filamentous fungus Fusarium.</title>
        <authorList>
            <person name="Kim H.-S."/>
            <person name="Busman M."/>
            <person name="Brown D.W."/>
            <person name="Divon H."/>
            <person name="Uhlig S."/>
            <person name="Proctor R.H."/>
        </authorList>
    </citation>
    <scope>NUCLEOTIDE SEQUENCE [LARGE SCALE GENOMIC DNA]</scope>
    <source>
        <strain evidence="26 27">NRRL 66235</strain>
    </source>
</reference>
<evidence type="ECO:0000256" key="6">
    <source>
        <dbReference type="ARBA" id="ARBA00012161"/>
    </source>
</evidence>
<keyword evidence="11" id="KW-0677">Repeat</keyword>
<comment type="catalytic activity">
    <reaction evidence="1">
        <text>Exonucleolytic cleavage of poly(A) to 5'-AMP.</text>
        <dbReference type="EC" id="3.1.13.4"/>
    </reaction>
</comment>
<evidence type="ECO:0000256" key="10">
    <source>
        <dbReference type="ARBA" id="ARBA00022723"/>
    </source>
</evidence>
<evidence type="ECO:0000256" key="21">
    <source>
        <dbReference type="ARBA" id="ARBA00031469"/>
    </source>
</evidence>
<comment type="subcellular location">
    <subcellularLocation>
        <location evidence="4">Cytoplasm</location>
    </subcellularLocation>
    <subcellularLocation>
        <location evidence="3">Nucleus</location>
    </subcellularLocation>
</comment>
<dbReference type="GO" id="GO:0005737">
    <property type="term" value="C:cytoplasm"/>
    <property type="evidence" value="ECO:0007669"/>
    <property type="project" value="UniProtKB-SubCell"/>
</dbReference>
<dbReference type="Gene3D" id="3.60.10.10">
    <property type="entry name" value="Endonuclease/exonuclease/phosphatase"/>
    <property type="match status" value="1"/>
</dbReference>
<dbReference type="GO" id="GO:0003723">
    <property type="term" value="F:RNA binding"/>
    <property type="evidence" value="ECO:0007669"/>
    <property type="project" value="UniProtKB-KW"/>
</dbReference>
<keyword evidence="7" id="KW-0963">Cytoplasm</keyword>
<dbReference type="AlphaFoldDB" id="A0A8H5YKW3"/>
<evidence type="ECO:0000256" key="9">
    <source>
        <dbReference type="ARBA" id="ARBA00022722"/>
    </source>
</evidence>
<name>A0A8H5YKW3_9HYPO</name>
<feature type="domain" description="Endonuclease/exonuclease/phosphatase" evidence="25">
    <location>
        <begin position="325"/>
        <end position="652"/>
    </location>
</feature>
<keyword evidence="12" id="KW-0378">Hydrolase</keyword>
<protein>
    <recommendedName>
        <fullName evidence="19">CCR4-Not complex 3'-5'-exoribonuclease subunit Ccr4</fullName>
        <ecNumber evidence="6">3.1.13.4</ecNumber>
    </recommendedName>
    <alternativeName>
        <fullName evidence="20">Carbon catabolite repressor protein 4</fullName>
    </alternativeName>
    <alternativeName>
        <fullName evidence="21">Cytoplasmic deadenylase</fullName>
    </alternativeName>
    <alternativeName>
        <fullName evidence="22">Glucose-repressible alcohol dehydrogenase transcriptional effector</fullName>
    </alternativeName>
</protein>
<proteinExistence type="inferred from homology"/>
<evidence type="ECO:0000256" key="13">
    <source>
        <dbReference type="ARBA" id="ARBA00022839"/>
    </source>
</evidence>